<feature type="chain" id="PRO_5024799519" evidence="2">
    <location>
        <begin position="24"/>
        <end position="91"/>
    </location>
</feature>
<evidence type="ECO:0000313" key="4">
    <source>
        <dbReference type="Proteomes" id="UP000325579"/>
    </source>
</evidence>
<keyword evidence="4" id="KW-1185">Reference proteome</keyword>
<evidence type="ECO:0000256" key="1">
    <source>
        <dbReference type="SAM" id="Phobius"/>
    </source>
</evidence>
<sequence>MARKRNSWLQWALWRMFSNFVLQANGTSRNSIPEKILAFIFHLLVQAVAGWRLGVMAFLFRASGTVETLVFRSPLLSSIITLVNFRFINSQ</sequence>
<keyword evidence="1" id="KW-1133">Transmembrane helix</keyword>
<keyword evidence="1" id="KW-0812">Transmembrane</keyword>
<gene>
    <name evidence="3" type="ORF">BDV37DRAFT_243962</name>
</gene>
<feature type="signal peptide" evidence="2">
    <location>
        <begin position="1"/>
        <end position="23"/>
    </location>
</feature>
<name>A0A5N7DHZ0_9EURO</name>
<feature type="transmembrane region" description="Helical" evidence="1">
    <location>
        <begin position="69"/>
        <end position="88"/>
    </location>
</feature>
<keyword evidence="1" id="KW-0472">Membrane</keyword>
<reference evidence="3 4" key="1">
    <citation type="submission" date="2019-04" db="EMBL/GenBank/DDBJ databases">
        <authorList>
            <consortium name="DOE Joint Genome Institute"/>
            <person name="Mondo S."/>
            <person name="Kjaerbolling I."/>
            <person name="Vesth T."/>
            <person name="Frisvad J.C."/>
            <person name="Nybo J.L."/>
            <person name="Theobald S."/>
            <person name="Kildgaard S."/>
            <person name="Isbrandt T."/>
            <person name="Kuo A."/>
            <person name="Sato A."/>
            <person name="Lyhne E.K."/>
            <person name="Kogle M.E."/>
            <person name="Wiebenga A."/>
            <person name="Kun R.S."/>
            <person name="Lubbers R.J."/>
            <person name="Makela M.R."/>
            <person name="Barry K."/>
            <person name="Chovatia M."/>
            <person name="Clum A."/>
            <person name="Daum C."/>
            <person name="Haridas S."/>
            <person name="He G."/>
            <person name="LaButti K."/>
            <person name="Lipzen A."/>
            <person name="Riley R."/>
            <person name="Salamov A."/>
            <person name="Simmons B.A."/>
            <person name="Magnuson J.K."/>
            <person name="Henrissat B."/>
            <person name="Mortensen U.H."/>
            <person name="Larsen T.O."/>
            <person name="Devries R.P."/>
            <person name="Grigoriev I.V."/>
            <person name="Machida M."/>
            <person name="Baker S.E."/>
            <person name="Andersen M.R."/>
            <person name="Cantor M.N."/>
            <person name="Hua S.X."/>
        </authorList>
    </citation>
    <scope>NUCLEOTIDE SEQUENCE [LARGE SCALE GENOMIC DNA]</scope>
    <source>
        <strain evidence="3 4">CBS 119388</strain>
    </source>
</reference>
<feature type="transmembrane region" description="Helical" evidence="1">
    <location>
        <begin position="39"/>
        <end position="60"/>
    </location>
</feature>
<dbReference type="GeneID" id="43666174"/>
<evidence type="ECO:0000256" key="2">
    <source>
        <dbReference type="SAM" id="SignalP"/>
    </source>
</evidence>
<keyword evidence="2" id="KW-0732">Signal</keyword>
<accession>A0A5N7DHZ0</accession>
<proteinExistence type="predicted"/>
<dbReference type="AlphaFoldDB" id="A0A5N7DHZ0"/>
<dbReference type="EMBL" id="ML736756">
    <property type="protein sequence ID" value="KAE8406076.1"/>
    <property type="molecule type" value="Genomic_DNA"/>
</dbReference>
<dbReference type="Proteomes" id="UP000325579">
    <property type="component" value="Unassembled WGS sequence"/>
</dbReference>
<protein>
    <submittedName>
        <fullName evidence="3">Uncharacterized protein</fullName>
    </submittedName>
</protein>
<dbReference type="RefSeq" id="XP_031943395.1">
    <property type="nucleotide sequence ID" value="XM_032081483.1"/>
</dbReference>
<organism evidence="3 4">
    <name type="scientific">Aspergillus pseudonomiae</name>
    <dbReference type="NCBI Taxonomy" id="1506151"/>
    <lineage>
        <taxon>Eukaryota</taxon>
        <taxon>Fungi</taxon>
        <taxon>Dikarya</taxon>
        <taxon>Ascomycota</taxon>
        <taxon>Pezizomycotina</taxon>
        <taxon>Eurotiomycetes</taxon>
        <taxon>Eurotiomycetidae</taxon>
        <taxon>Eurotiales</taxon>
        <taxon>Aspergillaceae</taxon>
        <taxon>Aspergillus</taxon>
        <taxon>Aspergillus subgen. Circumdati</taxon>
    </lineage>
</organism>
<evidence type="ECO:0000313" key="3">
    <source>
        <dbReference type="EMBL" id="KAE8406076.1"/>
    </source>
</evidence>